<feature type="transmembrane region" description="Helical" evidence="2">
    <location>
        <begin position="12"/>
        <end position="32"/>
    </location>
</feature>
<dbReference type="PROSITE" id="PS51782">
    <property type="entry name" value="LYSM"/>
    <property type="match status" value="1"/>
</dbReference>
<proteinExistence type="predicted"/>
<protein>
    <submittedName>
        <fullName evidence="4">LysM peptidoglycan-binding domain-containing protein</fullName>
    </submittedName>
</protein>
<keyword evidence="2" id="KW-0812">Transmembrane</keyword>
<dbReference type="RefSeq" id="WP_176863363.1">
    <property type="nucleotide sequence ID" value="NZ_JABXWT010000002.1"/>
</dbReference>
<evidence type="ECO:0000313" key="5">
    <source>
        <dbReference type="Proteomes" id="UP000630805"/>
    </source>
</evidence>
<feature type="compositionally biased region" description="Low complexity" evidence="1">
    <location>
        <begin position="195"/>
        <end position="211"/>
    </location>
</feature>
<dbReference type="InterPro" id="IPR052196">
    <property type="entry name" value="Bact_Kbp"/>
</dbReference>
<feature type="domain" description="LysM" evidence="3">
    <location>
        <begin position="377"/>
        <end position="426"/>
    </location>
</feature>
<evidence type="ECO:0000256" key="2">
    <source>
        <dbReference type="SAM" id="Phobius"/>
    </source>
</evidence>
<comment type="caution">
    <text evidence="4">The sequence shown here is derived from an EMBL/GenBank/DDBJ whole genome shotgun (WGS) entry which is preliminary data.</text>
</comment>
<dbReference type="SMART" id="SM00257">
    <property type="entry name" value="LysM"/>
    <property type="match status" value="1"/>
</dbReference>
<gene>
    <name evidence="4" type="ORF">HW561_07835</name>
</gene>
<reference evidence="4 5" key="1">
    <citation type="submission" date="2020-06" db="EMBL/GenBank/DDBJ databases">
        <authorList>
            <person name="Cao W.R."/>
        </authorList>
    </citation>
    <scope>NUCLEOTIDE SEQUENCE [LARGE SCALE GENOMIC DNA]</scope>
    <source>
        <strain evidence="4 5">B1Z28</strain>
    </source>
</reference>
<feature type="region of interest" description="Disordered" evidence="1">
    <location>
        <begin position="194"/>
        <end position="243"/>
    </location>
</feature>
<name>A0ABX2PPU0_9RHOB</name>
<keyword evidence="5" id="KW-1185">Reference proteome</keyword>
<dbReference type="CDD" id="cd00118">
    <property type="entry name" value="LysM"/>
    <property type="match status" value="1"/>
</dbReference>
<dbReference type="SUPFAM" id="SSF54106">
    <property type="entry name" value="LysM domain"/>
    <property type="match status" value="1"/>
</dbReference>
<evidence type="ECO:0000259" key="3">
    <source>
        <dbReference type="PROSITE" id="PS51782"/>
    </source>
</evidence>
<dbReference type="PANTHER" id="PTHR34700">
    <property type="entry name" value="POTASSIUM BINDING PROTEIN KBP"/>
    <property type="match status" value="1"/>
</dbReference>
<dbReference type="InterPro" id="IPR018392">
    <property type="entry name" value="LysM"/>
</dbReference>
<dbReference type="InterPro" id="IPR036779">
    <property type="entry name" value="LysM_dom_sf"/>
</dbReference>
<dbReference type="PANTHER" id="PTHR34700:SF4">
    <property type="entry name" value="PHAGE-LIKE ELEMENT PBSX PROTEIN XKDP"/>
    <property type="match status" value="1"/>
</dbReference>
<dbReference type="Pfam" id="PF01476">
    <property type="entry name" value="LysM"/>
    <property type="match status" value="1"/>
</dbReference>
<feature type="compositionally biased region" description="Polar residues" evidence="1">
    <location>
        <begin position="58"/>
        <end position="71"/>
    </location>
</feature>
<dbReference type="Proteomes" id="UP000630805">
    <property type="component" value="Unassembled WGS sequence"/>
</dbReference>
<dbReference type="Gene3D" id="3.10.350.10">
    <property type="entry name" value="LysM domain"/>
    <property type="match status" value="1"/>
</dbReference>
<accession>A0ABX2PPU0</accession>
<keyword evidence="2" id="KW-0472">Membrane</keyword>
<keyword evidence="2" id="KW-1133">Transmembrane helix</keyword>
<feature type="region of interest" description="Disordered" evidence="1">
    <location>
        <begin position="38"/>
        <end position="92"/>
    </location>
</feature>
<dbReference type="EMBL" id="JABXWT010000002">
    <property type="protein sequence ID" value="NVO55696.1"/>
    <property type="molecule type" value="Genomic_DNA"/>
</dbReference>
<sequence>MDAKSGNGSGGNFVWGVIAGLIAILGAGGLYLSGVFTGNPTPDQPPQEQAVADADMVQQPTDGATSQSTADQPVAESGGASDVETDTASGEDAAAEIAPTSVAPPVLDQIFVETDGNALLSGNAEPGSQVQVLLDGAPLHEFTVDDSGQFAEFVSIPFSDDAQGLALETSDGDQSARSDDYLIAALPKPAEDQIASADVPAESAEAPADSAKQATDSGETAAQPEGAAESQVAEAPTEDTDEDRQIAVLRSGEEGVELVQSPSVQSEAPEQIELDTIGYSDAGDVQLTGRVSEGSAVRLYLNNRLVTDLTPTDDGNWRGEIEGIDPGVYTLRVDEVNTDGTVLSRVETPFKREPVEILQSAEAATADQASDETPPIRSVTVQKGDTLWAISRDRFGDGVLYVKLFDANRKLIRDPDLIYPGQIFTIPE</sequence>
<evidence type="ECO:0000256" key="1">
    <source>
        <dbReference type="SAM" id="MobiDB-lite"/>
    </source>
</evidence>
<organism evidence="4 5">
    <name type="scientific">Ruegeria haliotis</name>
    <dbReference type="NCBI Taxonomy" id="2747601"/>
    <lineage>
        <taxon>Bacteria</taxon>
        <taxon>Pseudomonadati</taxon>
        <taxon>Pseudomonadota</taxon>
        <taxon>Alphaproteobacteria</taxon>
        <taxon>Rhodobacterales</taxon>
        <taxon>Roseobacteraceae</taxon>
        <taxon>Ruegeria</taxon>
    </lineage>
</organism>
<evidence type="ECO:0000313" key="4">
    <source>
        <dbReference type="EMBL" id="NVO55696.1"/>
    </source>
</evidence>